<reference evidence="3 4" key="1">
    <citation type="submission" date="2016-01" db="EMBL/GenBank/DDBJ databases">
        <authorList>
            <person name="Oliw E.H."/>
        </authorList>
    </citation>
    <scope>NUCLEOTIDE SEQUENCE [LARGE SCALE GENOMIC DNA]</scope>
    <source>
        <strain evidence="3">LMG 22029</strain>
    </source>
</reference>
<evidence type="ECO:0000256" key="1">
    <source>
        <dbReference type="SAM" id="MobiDB-lite"/>
    </source>
</evidence>
<dbReference type="EMBL" id="FCOC02000008">
    <property type="protein sequence ID" value="SAL32680.1"/>
    <property type="molecule type" value="Genomic_DNA"/>
</dbReference>
<dbReference type="RefSeq" id="WP_063493222.1">
    <property type="nucleotide sequence ID" value="NZ_FCOC02000008.1"/>
</dbReference>
<feature type="region of interest" description="Disordered" evidence="1">
    <location>
        <begin position="23"/>
        <end position="88"/>
    </location>
</feature>
<sequence>MKTMIVAACLLAGIGSTCAYAQNSGNKSTANSGTATQGNPASAGEAMGQPASAGTSTSGNQGSLMQQRQKAMSPQGASGGAATGTMKQ</sequence>
<feature type="compositionally biased region" description="Polar residues" evidence="1">
    <location>
        <begin position="52"/>
        <end position="76"/>
    </location>
</feature>
<organism evidence="3 4">
    <name type="scientific">Caballeronia sordidicola</name>
    <name type="common">Burkholderia sordidicola</name>
    <dbReference type="NCBI Taxonomy" id="196367"/>
    <lineage>
        <taxon>Bacteria</taxon>
        <taxon>Pseudomonadati</taxon>
        <taxon>Pseudomonadota</taxon>
        <taxon>Betaproteobacteria</taxon>
        <taxon>Burkholderiales</taxon>
        <taxon>Burkholderiaceae</taxon>
        <taxon>Caballeronia</taxon>
    </lineage>
</organism>
<dbReference type="AlphaFoldDB" id="A0A158GMQ7"/>
<dbReference type="OrthoDB" id="9133949at2"/>
<accession>A0A158GMQ7</accession>
<keyword evidence="2" id="KW-0732">Signal</keyword>
<feature type="signal peptide" evidence="2">
    <location>
        <begin position="1"/>
        <end position="21"/>
    </location>
</feature>
<evidence type="ECO:0000256" key="2">
    <source>
        <dbReference type="SAM" id="SignalP"/>
    </source>
</evidence>
<feature type="chain" id="PRO_5007810404" description="Lipoprotein" evidence="2">
    <location>
        <begin position="22"/>
        <end position="88"/>
    </location>
</feature>
<evidence type="ECO:0000313" key="3">
    <source>
        <dbReference type="EMBL" id="SAL32680.1"/>
    </source>
</evidence>
<feature type="compositionally biased region" description="Polar residues" evidence="1">
    <location>
        <begin position="23"/>
        <end position="40"/>
    </location>
</feature>
<dbReference type="Proteomes" id="UP000054893">
    <property type="component" value="Unassembled WGS sequence"/>
</dbReference>
<name>A0A158GMQ7_CABSO</name>
<protein>
    <recommendedName>
        <fullName evidence="5">Lipoprotein</fullName>
    </recommendedName>
</protein>
<gene>
    <name evidence="3" type="ORF">AWB64_03032</name>
</gene>
<evidence type="ECO:0008006" key="5">
    <source>
        <dbReference type="Google" id="ProtNLM"/>
    </source>
</evidence>
<evidence type="ECO:0000313" key="4">
    <source>
        <dbReference type="Proteomes" id="UP000054893"/>
    </source>
</evidence>
<proteinExistence type="predicted"/>